<keyword evidence="3" id="KW-1185">Reference proteome</keyword>
<reference evidence="2" key="1">
    <citation type="submission" date="2021-08" db="EMBL/GenBank/DDBJ databases">
        <title>Chromosome-Level Trichoderma cornu-damae using Hi-C Data.</title>
        <authorList>
            <person name="Kim C.S."/>
        </authorList>
    </citation>
    <scope>NUCLEOTIDE SEQUENCE</scope>
    <source>
        <strain evidence="2">KA19-0412C</strain>
    </source>
</reference>
<evidence type="ECO:0000313" key="2">
    <source>
        <dbReference type="EMBL" id="KAH6606431.1"/>
    </source>
</evidence>
<gene>
    <name evidence="2" type="ORF">Trco_005584</name>
</gene>
<feature type="compositionally biased region" description="Pro residues" evidence="1">
    <location>
        <begin position="58"/>
        <end position="67"/>
    </location>
</feature>
<comment type="caution">
    <text evidence="2">The sequence shown here is derived from an EMBL/GenBank/DDBJ whole genome shotgun (WGS) entry which is preliminary data.</text>
</comment>
<proteinExistence type="predicted"/>
<dbReference type="EMBL" id="JAIWOZ010000004">
    <property type="protein sequence ID" value="KAH6606431.1"/>
    <property type="molecule type" value="Genomic_DNA"/>
</dbReference>
<accession>A0A9P8QHJ1</accession>
<name>A0A9P8QHJ1_9HYPO</name>
<sequence>MAAFLPRPPGFTARLPSVLLQGLARLLGLVRAPGAALLQVTADRCARRHLVFLLLPSQPVPPSTPLPRPREGLAGTGQTIRTVPELQLEQRNSATPLSPPRAHSRRSDSHHGASRSKLFSQATCGVSAPAPDQAVD</sequence>
<evidence type="ECO:0000256" key="1">
    <source>
        <dbReference type="SAM" id="MobiDB-lite"/>
    </source>
</evidence>
<organism evidence="2 3">
    <name type="scientific">Trichoderma cornu-damae</name>
    <dbReference type="NCBI Taxonomy" id="654480"/>
    <lineage>
        <taxon>Eukaryota</taxon>
        <taxon>Fungi</taxon>
        <taxon>Dikarya</taxon>
        <taxon>Ascomycota</taxon>
        <taxon>Pezizomycotina</taxon>
        <taxon>Sordariomycetes</taxon>
        <taxon>Hypocreomycetidae</taxon>
        <taxon>Hypocreales</taxon>
        <taxon>Hypocreaceae</taxon>
        <taxon>Trichoderma</taxon>
    </lineage>
</organism>
<protein>
    <submittedName>
        <fullName evidence="2">Uncharacterized protein</fullName>
    </submittedName>
</protein>
<dbReference type="Proteomes" id="UP000827724">
    <property type="component" value="Unassembled WGS sequence"/>
</dbReference>
<evidence type="ECO:0000313" key="3">
    <source>
        <dbReference type="Proteomes" id="UP000827724"/>
    </source>
</evidence>
<feature type="region of interest" description="Disordered" evidence="1">
    <location>
        <begin position="57"/>
        <end position="136"/>
    </location>
</feature>
<dbReference type="AlphaFoldDB" id="A0A9P8QHJ1"/>